<dbReference type="Pfam" id="PF00160">
    <property type="entry name" value="Pro_isomerase"/>
    <property type="match status" value="1"/>
</dbReference>
<protein>
    <recommendedName>
        <fullName evidence="3">Peptidyl-prolyl cis-trans isomerase</fullName>
        <ecNumber evidence="2">5.2.1.8</ecNumber>
    </recommendedName>
    <alternativeName>
        <fullName evidence="9">Cyclophilin</fullName>
    </alternativeName>
    <alternativeName>
        <fullName evidence="8">Cyclosporin A-binding protein</fullName>
    </alternativeName>
    <alternativeName>
        <fullName evidence="6">Rotamase</fullName>
    </alternativeName>
</protein>
<reference evidence="11" key="1">
    <citation type="journal article" date="2020" name="Nat. Commun.">
        <title>Large-scale genome sequencing of mycorrhizal fungi provides insights into the early evolution of symbiotic traits.</title>
        <authorList>
            <person name="Miyauchi S."/>
            <person name="Kiss E."/>
            <person name="Kuo A."/>
            <person name="Drula E."/>
            <person name="Kohler A."/>
            <person name="Sanchez-Garcia M."/>
            <person name="Morin E."/>
            <person name="Andreopoulos B."/>
            <person name="Barry K.W."/>
            <person name="Bonito G."/>
            <person name="Buee M."/>
            <person name="Carver A."/>
            <person name="Chen C."/>
            <person name="Cichocki N."/>
            <person name="Clum A."/>
            <person name="Culley D."/>
            <person name="Crous P.W."/>
            <person name="Fauchery L."/>
            <person name="Girlanda M."/>
            <person name="Hayes R.D."/>
            <person name="Keri Z."/>
            <person name="LaButti K."/>
            <person name="Lipzen A."/>
            <person name="Lombard V."/>
            <person name="Magnuson J."/>
            <person name="Maillard F."/>
            <person name="Murat C."/>
            <person name="Nolan M."/>
            <person name="Ohm R.A."/>
            <person name="Pangilinan J."/>
            <person name="Pereira M.F."/>
            <person name="Perotto S."/>
            <person name="Peter M."/>
            <person name="Pfister S."/>
            <person name="Riley R."/>
            <person name="Sitrit Y."/>
            <person name="Stielow J.B."/>
            <person name="Szollosi G."/>
            <person name="Zifcakova L."/>
            <person name="Stursova M."/>
            <person name="Spatafora J.W."/>
            <person name="Tedersoo L."/>
            <person name="Vaario L.M."/>
            <person name="Yamada A."/>
            <person name="Yan M."/>
            <person name="Wang P."/>
            <person name="Xu J."/>
            <person name="Bruns T."/>
            <person name="Baldrian P."/>
            <person name="Vilgalys R."/>
            <person name="Dunand C."/>
            <person name="Henrissat B."/>
            <person name="Grigoriev I.V."/>
            <person name="Hibbett D."/>
            <person name="Nagy L.G."/>
            <person name="Martin F.M."/>
        </authorList>
    </citation>
    <scope>NUCLEOTIDE SEQUENCE</scope>
    <source>
        <strain evidence="11">UP504</strain>
    </source>
</reference>
<dbReference type="Gene3D" id="2.40.100.10">
    <property type="entry name" value="Cyclophilin-like"/>
    <property type="match status" value="1"/>
</dbReference>
<keyword evidence="4" id="KW-0697">Rotamase</keyword>
<dbReference type="PROSITE" id="PS50072">
    <property type="entry name" value="CSA_PPIASE_2"/>
    <property type="match status" value="1"/>
</dbReference>
<evidence type="ECO:0000256" key="9">
    <source>
        <dbReference type="ARBA" id="ARBA00081826"/>
    </source>
</evidence>
<evidence type="ECO:0000259" key="10">
    <source>
        <dbReference type="PROSITE" id="PS50072"/>
    </source>
</evidence>
<dbReference type="PRINTS" id="PR00153">
    <property type="entry name" value="CSAPPISMRASE"/>
</dbReference>
<dbReference type="FunFam" id="2.40.100.10:FF:000013">
    <property type="entry name" value="Peptidyl-prolyl cis-trans isomerase"/>
    <property type="match status" value="1"/>
</dbReference>
<dbReference type="Gene3D" id="1.25.40.10">
    <property type="entry name" value="Tetratricopeptide repeat domain"/>
    <property type="match status" value="1"/>
</dbReference>
<evidence type="ECO:0000256" key="2">
    <source>
        <dbReference type="ARBA" id="ARBA00013194"/>
    </source>
</evidence>
<proteinExistence type="inferred from homology"/>
<dbReference type="InterPro" id="IPR002130">
    <property type="entry name" value="Cyclophilin-type_PPIase_dom"/>
</dbReference>
<dbReference type="GO" id="GO:0006457">
    <property type="term" value="P:protein folding"/>
    <property type="evidence" value="ECO:0007669"/>
    <property type="project" value="InterPro"/>
</dbReference>
<dbReference type="GO" id="GO:0005737">
    <property type="term" value="C:cytoplasm"/>
    <property type="evidence" value="ECO:0007669"/>
    <property type="project" value="TreeGrafter"/>
</dbReference>
<dbReference type="Proteomes" id="UP000886523">
    <property type="component" value="Unassembled WGS sequence"/>
</dbReference>
<dbReference type="SUPFAM" id="SSF48452">
    <property type="entry name" value="TPR-like"/>
    <property type="match status" value="1"/>
</dbReference>
<evidence type="ECO:0000256" key="6">
    <source>
        <dbReference type="ARBA" id="ARBA00029569"/>
    </source>
</evidence>
<organism evidence="11 12">
    <name type="scientific">Hydnum rufescens UP504</name>
    <dbReference type="NCBI Taxonomy" id="1448309"/>
    <lineage>
        <taxon>Eukaryota</taxon>
        <taxon>Fungi</taxon>
        <taxon>Dikarya</taxon>
        <taxon>Basidiomycota</taxon>
        <taxon>Agaricomycotina</taxon>
        <taxon>Agaricomycetes</taxon>
        <taxon>Cantharellales</taxon>
        <taxon>Hydnaceae</taxon>
        <taxon>Hydnum</taxon>
    </lineage>
</organism>
<evidence type="ECO:0000256" key="8">
    <source>
        <dbReference type="ARBA" id="ARBA00043067"/>
    </source>
</evidence>
<dbReference type="InterPro" id="IPR020892">
    <property type="entry name" value="Cyclophilin-type_PPIase_CS"/>
</dbReference>
<dbReference type="EMBL" id="MU128945">
    <property type="protein sequence ID" value="KAF9515954.1"/>
    <property type="molecule type" value="Genomic_DNA"/>
</dbReference>
<accession>A0A9P6B1W1</accession>
<feature type="domain" description="PPIase cyclophilin-type" evidence="10">
    <location>
        <begin position="9"/>
        <end position="166"/>
    </location>
</feature>
<dbReference type="InterPro" id="IPR011990">
    <property type="entry name" value="TPR-like_helical_dom_sf"/>
</dbReference>
<evidence type="ECO:0000256" key="4">
    <source>
        <dbReference type="ARBA" id="ARBA00023110"/>
    </source>
</evidence>
<dbReference type="GO" id="GO:0016018">
    <property type="term" value="F:cyclosporin A binding"/>
    <property type="evidence" value="ECO:0007669"/>
    <property type="project" value="TreeGrafter"/>
</dbReference>
<dbReference type="PROSITE" id="PS00170">
    <property type="entry name" value="CSA_PPIASE_1"/>
    <property type="match status" value="1"/>
</dbReference>
<dbReference type="PANTHER" id="PTHR11071:SF561">
    <property type="entry name" value="PEPTIDYL-PROLYL CIS-TRANS ISOMERASE D-RELATED"/>
    <property type="match status" value="1"/>
</dbReference>
<evidence type="ECO:0000256" key="3">
    <source>
        <dbReference type="ARBA" id="ARBA00021047"/>
    </source>
</evidence>
<name>A0A9P6B1W1_9AGAM</name>
<dbReference type="OrthoDB" id="193499at2759"/>
<dbReference type="SUPFAM" id="SSF50891">
    <property type="entry name" value="Cyclophilin-like"/>
    <property type="match status" value="1"/>
</dbReference>
<keyword evidence="12" id="KW-1185">Reference proteome</keyword>
<keyword evidence="5" id="KW-0413">Isomerase</keyword>
<evidence type="ECO:0000256" key="5">
    <source>
        <dbReference type="ARBA" id="ARBA00023235"/>
    </source>
</evidence>
<comment type="similarity">
    <text evidence="7">Belongs to the cyclophilin-type PPIase family. PPIase A subfamily.</text>
</comment>
<dbReference type="InterPro" id="IPR029000">
    <property type="entry name" value="Cyclophilin-like_dom_sf"/>
</dbReference>
<dbReference type="PANTHER" id="PTHR11071">
    <property type="entry name" value="PEPTIDYL-PROLYL CIS-TRANS ISOMERASE"/>
    <property type="match status" value="1"/>
</dbReference>
<comment type="catalytic activity">
    <reaction evidence="1">
        <text>[protein]-peptidylproline (omega=180) = [protein]-peptidylproline (omega=0)</text>
        <dbReference type="Rhea" id="RHEA:16237"/>
        <dbReference type="Rhea" id="RHEA-COMP:10747"/>
        <dbReference type="Rhea" id="RHEA-COMP:10748"/>
        <dbReference type="ChEBI" id="CHEBI:83833"/>
        <dbReference type="ChEBI" id="CHEBI:83834"/>
        <dbReference type="EC" id="5.2.1.8"/>
    </reaction>
</comment>
<gene>
    <name evidence="11" type="ORF">BS47DRAFT_1376184</name>
</gene>
<evidence type="ECO:0000313" key="12">
    <source>
        <dbReference type="Proteomes" id="UP000886523"/>
    </source>
</evidence>
<dbReference type="AlphaFoldDB" id="A0A9P6B1W1"/>
<evidence type="ECO:0000256" key="1">
    <source>
        <dbReference type="ARBA" id="ARBA00000971"/>
    </source>
</evidence>
<evidence type="ECO:0000256" key="7">
    <source>
        <dbReference type="ARBA" id="ARBA00037940"/>
    </source>
</evidence>
<dbReference type="GO" id="GO:0003755">
    <property type="term" value="F:peptidyl-prolyl cis-trans isomerase activity"/>
    <property type="evidence" value="ECO:0007669"/>
    <property type="project" value="UniProtKB-KW"/>
</dbReference>
<dbReference type="EC" id="5.2.1.8" evidence="2"/>
<sequence>MADSRPHVFFDIAIGDKTIGRVVFTLYNDLVPKTAENFRALCTGEKGLKYEGSRFHRVIPKFMVQGGDFTRGNGTGGVSIYGDKFDDEGFPVNHDKPFLLSMANSGKNTNGSQFFITTVPTPHLDGKHVVFGHVIAGKSIVRAIENTPTASGDMPIHPVTIVKAGELAPGEDDGTDLFKSSKTGTRYEDYPDDEETVDIQAVHVIVNIAREAREAGNALFKQGSIEQAVKEYRKSLRYLDVHPVLPEDTSPDLRDAYYAQLTPLLLNLALALLRLVPSTSENATEVVKFTSRALKLSNISPTDTGKALYRRALGKVVLVEEDGAEKDLLEAARVVPGDEAVLKELEKVRAKKKEKRDKEKRAFKALFS</sequence>
<evidence type="ECO:0000313" key="11">
    <source>
        <dbReference type="EMBL" id="KAF9515954.1"/>
    </source>
</evidence>
<comment type="caution">
    <text evidence="11">The sequence shown here is derived from an EMBL/GenBank/DDBJ whole genome shotgun (WGS) entry which is preliminary data.</text>
</comment>